<feature type="region of interest" description="Disordered" evidence="1">
    <location>
        <begin position="191"/>
        <end position="212"/>
    </location>
</feature>
<dbReference type="Proteomes" id="UP000003675">
    <property type="component" value="Unassembled WGS sequence"/>
</dbReference>
<dbReference type="HOGENOM" id="CLU_080118_2_1_9"/>
<sequence>MTMAATPNAKVAKFGASNFEYGVLDANEKIKETRKVTGLKEVKITLTNEQKTLAADDGPYLILSGGITEAKETINIFDVDSQMKKDFYGINIVDGAEVYTKNITPNYVATLFRTKLSNGKHCWFGLLKGMFSIPGISTKTQDGTPDPDADEIEGSFVPRGDADTGTILVIGREDNDGFDFAKFHKMVFGEDAPVTDPTNTNNGQPEKVVDNG</sequence>
<dbReference type="EMBL" id="AZDK01000004">
    <property type="protein sequence ID" value="KRK60438.1"/>
    <property type="molecule type" value="Genomic_DNA"/>
</dbReference>
<evidence type="ECO:0000313" key="5">
    <source>
        <dbReference type="Proteomes" id="UP000051883"/>
    </source>
</evidence>
<proteinExistence type="predicted"/>
<reference evidence="3 5" key="2">
    <citation type="journal article" date="2015" name="Genome Announc.">
        <title>Expanding the biotechnology potential of lactobacilli through comparative genomics of 213 strains and associated genera.</title>
        <authorList>
            <person name="Sun Z."/>
            <person name="Harris H.M."/>
            <person name="McCann A."/>
            <person name="Guo C."/>
            <person name="Argimon S."/>
            <person name="Zhang W."/>
            <person name="Yang X."/>
            <person name="Jeffery I.B."/>
            <person name="Cooney J.C."/>
            <person name="Kagawa T.F."/>
            <person name="Liu W."/>
            <person name="Song Y."/>
            <person name="Salvetti E."/>
            <person name="Wrobel A."/>
            <person name="Rasinkangas P."/>
            <person name="Parkhill J."/>
            <person name="Rea M.C."/>
            <person name="O'Sullivan O."/>
            <person name="Ritari J."/>
            <person name="Douillard F.P."/>
            <person name="Paul Ross R."/>
            <person name="Yang R."/>
            <person name="Briner A.E."/>
            <person name="Felis G.E."/>
            <person name="de Vos W.M."/>
            <person name="Barrangou R."/>
            <person name="Klaenhammer T.R."/>
            <person name="Caufield P.W."/>
            <person name="Cui Y."/>
            <person name="Zhang H."/>
            <person name="O'Toole P.W."/>
        </authorList>
    </citation>
    <scope>NUCLEOTIDE SEQUENCE [LARGE SCALE GENOMIC DNA]</scope>
    <source>
        <strain evidence="3 5">DSM 16041</strain>
    </source>
</reference>
<name>C8P8X8_9LACO</name>
<dbReference type="STRING" id="525309.HMPREF0494_1772"/>
<evidence type="ECO:0000313" key="3">
    <source>
        <dbReference type="EMBL" id="KRK60438.1"/>
    </source>
</evidence>
<keyword evidence="5" id="KW-1185">Reference proteome</keyword>
<accession>C8P8X8</accession>
<reference evidence="2 4" key="1">
    <citation type="submission" date="2009-09" db="EMBL/GenBank/DDBJ databases">
        <authorList>
            <person name="Qin X."/>
            <person name="Bachman B."/>
            <person name="Battles P."/>
            <person name="Bell A."/>
            <person name="Bess C."/>
            <person name="Bickham C."/>
            <person name="Chaboub L."/>
            <person name="Chen D."/>
            <person name="Coyle M."/>
            <person name="Deiros D.R."/>
            <person name="Dinh H."/>
            <person name="Forbes L."/>
            <person name="Fowler G."/>
            <person name="Francisco L."/>
            <person name="Fu Q."/>
            <person name="Gubbala S."/>
            <person name="Hale W."/>
            <person name="Han Y."/>
            <person name="Hemphill L."/>
            <person name="Highlander S.K."/>
            <person name="Hirani K."/>
            <person name="Hogues M."/>
            <person name="Jackson L."/>
            <person name="Jakkamsetti A."/>
            <person name="Javaid M."/>
            <person name="Jiang H."/>
            <person name="Korchina V."/>
            <person name="Kovar C."/>
            <person name="Lara F."/>
            <person name="Lee S."/>
            <person name="Mata R."/>
            <person name="Mathew T."/>
            <person name="Moen C."/>
            <person name="Morales K."/>
            <person name="Munidasa M."/>
            <person name="Nazareth L."/>
            <person name="Ngo R."/>
            <person name="Nguyen L."/>
            <person name="Okwuonu G."/>
            <person name="Ongeri F."/>
            <person name="Patil S."/>
            <person name="Petrosino J."/>
            <person name="Pham C."/>
            <person name="Pham P."/>
            <person name="Pu L.-L."/>
            <person name="Puazo M."/>
            <person name="Raj R."/>
            <person name="Reid J."/>
            <person name="Rouhana J."/>
            <person name="Saada N."/>
            <person name="Shang Y."/>
            <person name="Simmons D."/>
            <person name="Thornton R."/>
            <person name="Warren J."/>
            <person name="Weissenberger G."/>
            <person name="Zhang J."/>
            <person name="Zhang L."/>
            <person name="Zhou C."/>
            <person name="Zhu D."/>
            <person name="Muzny D."/>
            <person name="Worley K."/>
            <person name="Gibbs R."/>
        </authorList>
    </citation>
    <scope>NUCLEOTIDE SEQUENCE [LARGE SCALE GENOMIC DNA]</scope>
    <source>
        <strain evidence="2 4">DSM 16041</strain>
    </source>
</reference>
<evidence type="ECO:0000313" key="4">
    <source>
        <dbReference type="Proteomes" id="UP000003675"/>
    </source>
</evidence>
<dbReference type="RefSeq" id="WP_007123318.1">
    <property type="nucleotide sequence ID" value="NZ_AZDK01000004.1"/>
</dbReference>
<dbReference type="NCBIfam" id="TIGR01603">
    <property type="entry name" value="maj_tail_phi13"/>
    <property type="match status" value="1"/>
</dbReference>
<dbReference type="Proteomes" id="UP000051883">
    <property type="component" value="Unassembled WGS sequence"/>
</dbReference>
<dbReference type="InterPro" id="IPR006490">
    <property type="entry name" value="Maj_tail_phi13"/>
</dbReference>
<dbReference type="eggNOG" id="ENOG5030QST">
    <property type="taxonomic scope" value="Bacteria"/>
</dbReference>
<organism evidence="2 4">
    <name type="scientific">Limosilactobacillus antri DSM 16041</name>
    <dbReference type="NCBI Taxonomy" id="525309"/>
    <lineage>
        <taxon>Bacteria</taxon>
        <taxon>Bacillati</taxon>
        <taxon>Bacillota</taxon>
        <taxon>Bacilli</taxon>
        <taxon>Lactobacillales</taxon>
        <taxon>Lactobacillaceae</taxon>
        <taxon>Limosilactobacillus</taxon>
    </lineage>
</organism>
<gene>
    <name evidence="3" type="ORF">FC31_GL001507</name>
    <name evidence="2" type="ORF">HMPREF0494_1772</name>
</gene>
<dbReference type="AlphaFoldDB" id="C8P8X8"/>
<protein>
    <submittedName>
        <fullName evidence="2 3">Major tail protein</fullName>
    </submittedName>
</protein>
<dbReference type="PATRIC" id="fig|525309.8.peg.1539"/>
<evidence type="ECO:0000256" key="1">
    <source>
        <dbReference type="SAM" id="MobiDB-lite"/>
    </source>
</evidence>
<comment type="caution">
    <text evidence="2">The sequence shown here is derived from an EMBL/GenBank/DDBJ whole genome shotgun (WGS) entry which is preliminary data.</text>
</comment>
<dbReference type="EMBL" id="ACLL01000051">
    <property type="protein sequence ID" value="EEW53049.1"/>
    <property type="molecule type" value="Genomic_DNA"/>
</dbReference>
<evidence type="ECO:0000313" key="2">
    <source>
        <dbReference type="EMBL" id="EEW53049.1"/>
    </source>
</evidence>